<dbReference type="Pfam" id="PF14834">
    <property type="entry name" value="GST_C_4"/>
    <property type="match status" value="1"/>
</dbReference>
<organism evidence="2 3">
    <name type="scientific">Pigmentiphaga aceris</name>
    <dbReference type="NCBI Taxonomy" id="1940612"/>
    <lineage>
        <taxon>Bacteria</taxon>
        <taxon>Pseudomonadati</taxon>
        <taxon>Pseudomonadota</taxon>
        <taxon>Betaproteobacteria</taxon>
        <taxon>Burkholderiales</taxon>
        <taxon>Alcaligenaceae</taxon>
        <taxon>Pigmentiphaga</taxon>
    </lineage>
</organism>
<dbReference type="CDD" id="cd00570">
    <property type="entry name" value="GST_N_family"/>
    <property type="match status" value="1"/>
</dbReference>
<dbReference type="OrthoDB" id="8857552at2"/>
<dbReference type="InterPro" id="IPR034338">
    <property type="entry name" value="GST_4_C"/>
</dbReference>
<proteinExistence type="predicted"/>
<dbReference type="SFLD" id="SFLDG00358">
    <property type="entry name" value="Main_(cytGST)"/>
    <property type="match status" value="1"/>
</dbReference>
<gene>
    <name evidence="2" type="ORF">FXN63_21295</name>
</gene>
<dbReference type="EC" id="2.5.1.18" evidence="2"/>
<dbReference type="InterPro" id="IPR036282">
    <property type="entry name" value="Glutathione-S-Trfase_C_sf"/>
</dbReference>
<dbReference type="SUPFAM" id="SSF47616">
    <property type="entry name" value="GST C-terminal domain-like"/>
    <property type="match status" value="1"/>
</dbReference>
<dbReference type="CDD" id="cd03195">
    <property type="entry name" value="GST_C_4"/>
    <property type="match status" value="1"/>
</dbReference>
<dbReference type="PANTHER" id="PTHR44051">
    <property type="entry name" value="GLUTATHIONE S-TRANSFERASE-RELATED"/>
    <property type="match status" value="1"/>
</dbReference>
<dbReference type="Gene3D" id="3.40.30.10">
    <property type="entry name" value="Glutaredoxin"/>
    <property type="match status" value="1"/>
</dbReference>
<dbReference type="PANTHER" id="PTHR44051:SF8">
    <property type="entry name" value="GLUTATHIONE S-TRANSFERASE GSTA"/>
    <property type="match status" value="1"/>
</dbReference>
<dbReference type="Gene3D" id="1.20.1050.10">
    <property type="match status" value="1"/>
</dbReference>
<dbReference type="AlphaFoldDB" id="A0A5C0B044"/>
<protein>
    <submittedName>
        <fullName evidence="2">Glutathione transferase</fullName>
        <ecNumber evidence="2">2.5.1.18</ecNumber>
    </submittedName>
</protein>
<evidence type="ECO:0000313" key="3">
    <source>
        <dbReference type="Proteomes" id="UP000325161"/>
    </source>
</evidence>
<dbReference type="EMBL" id="CP043046">
    <property type="protein sequence ID" value="QEI08092.1"/>
    <property type="molecule type" value="Genomic_DNA"/>
</dbReference>
<feature type="domain" description="GST N-terminal" evidence="1">
    <location>
        <begin position="4"/>
        <end position="85"/>
    </location>
</feature>
<dbReference type="GO" id="GO:0004364">
    <property type="term" value="F:glutathione transferase activity"/>
    <property type="evidence" value="ECO:0007669"/>
    <property type="project" value="UniProtKB-EC"/>
</dbReference>
<dbReference type="InterPro" id="IPR040079">
    <property type="entry name" value="Glutathione_S-Trfase"/>
</dbReference>
<dbReference type="PROSITE" id="PS50404">
    <property type="entry name" value="GST_NTER"/>
    <property type="match status" value="1"/>
</dbReference>
<sequence length="208" mass="23092">MSDARLYVDSQFTSPYAMSVFVALHEAKLPFDIETVDLGAGMNHAPAYANVSLTRRVPTLIHGDFSLAESSAITEYLNELFPAARLYPQEIKARAKARQIQAWLRSDLVPIRQERSTLVVFYGQKGQPLSVDAQRAADKLFAAAEALLPDGAEYVCGEWSLADVDLAVMLNRLALHGDQVPARLAAYAAHQWQRPSVQRWVNQTRPAL</sequence>
<dbReference type="Proteomes" id="UP000325161">
    <property type="component" value="Chromosome"/>
</dbReference>
<dbReference type="SFLD" id="SFLDS00019">
    <property type="entry name" value="Glutathione_Transferase_(cytos"/>
    <property type="match status" value="1"/>
</dbReference>
<dbReference type="RefSeq" id="WP_148817314.1">
    <property type="nucleotide sequence ID" value="NZ_CP043046.1"/>
</dbReference>
<keyword evidence="2" id="KW-0808">Transferase</keyword>
<name>A0A5C0B044_9BURK</name>
<dbReference type="NCBIfam" id="NF011693">
    <property type="entry name" value="PRK15113.1"/>
    <property type="match status" value="1"/>
</dbReference>
<dbReference type="KEGG" id="pacr:FXN63_21295"/>
<dbReference type="InterPro" id="IPR036249">
    <property type="entry name" value="Thioredoxin-like_sf"/>
</dbReference>
<reference evidence="2 3" key="1">
    <citation type="submission" date="2019-08" db="EMBL/GenBank/DDBJ databases">
        <title>Amphibian skin-associated Pigmentiphaga: genome sequence and occurrence across geography and hosts.</title>
        <authorList>
            <person name="Bletz M.C."/>
            <person name="Bunk B."/>
            <person name="Sproeer C."/>
            <person name="Biwer P."/>
            <person name="Reiter S."/>
            <person name="Rabemananjara F.C.E."/>
            <person name="Schulz S."/>
            <person name="Overmann J."/>
            <person name="Vences M."/>
        </authorList>
    </citation>
    <scope>NUCLEOTIDE SEQUENCE [LARGE SCALE GENOMIC DNA]</scope>
    <source>
        <strain evidence="2 3">Mada1488</strain>
    </source>
</reference>
<keyword evidence="3" id="KW-1185">Reference proteome</keyword>
<dbReference type="InterPro" id="IPR004045">
    <property type="entry name" value="Glutathione_S-Trfase_N"/>
</dbReference>
<accession>A0A5C0B044</accession>
<evidence type="ECO:0000259" key="1">
    <source>
        <dbReference type="PROSITE" id="PS50404"/>
    </source>
</evidence>
<dbReference type="Pfam" id="PF13409">
    <property type="entry name" value="GST_N_2"/>
    <property type="match status" value="1"/>
</dbReference>
<evidence type="ECO:0000313" key="2">
    <source>
        <dbReference type="EMBL" id="QEI08092.1"/>
    </source>
</evidence>
<dbReference type="SUPFAM" id="SSF52833">
    <property type="entry name" value="Thioredoxin-like"/>
    <property type="match status" value="1"/>
</dbReference>